<evidence type="ECO:0000256" key="1">
    <source>
        <dbReference type="SAM" id="MobiDB-lite"/>
    </source>
</evidence>
<protein>
    <submittedName>
        <fullName evidence="3">Uncharacterized protein</fullName>
    </submittedName>
</protein>
<feature type="transmembrane region" description="Helical" evidence="2">
    <location>
        <begin position="249"/>
        <end position="270"/>
    </location>
</feature>
<keyword evidence="2" id="KW-1133">Transmembrane helix</keyword>
<feature type="transmembrane region" description="Helical" evidence="2">
    <location>
        <begin position="218"/>
        <end position="237"/>
    </location>
</feature>
<accession>A0A4Y7PX65</accession>
<feature type="transmembrane region" description="Helical" evidence="2">
    <location>
        <begin position="131"/>
        <end position="154"/>
    </location>
</feature>
<name>A0A4Y7PX65_9AGAM</name>
<sequence length="408" mass="44957">MASVTCIIPPNPDIAGIGVRISIYIQAATALLPAALKIVEDLFNDDVHPQYGQSYLKTVVNWENMQAVATPDLVLGYSLFVSSIVQALTIGLTVYHAVILLNLHLVIAISITPLLILSPNDEKANDKSQRAWKMTACFLMGHVCCAAAFGLWLFSTVRVRSFDRFTDDCESQTFYNAIVKIVNLDNPNFRRFWLGIYSILVIPGVNMGFLFLTYFVLFAASFIAQMPLALLISNFLYCTPWNKERRIIMLMLSVLFFAALTPAMLIMVATERTIAANHVGDGERQWTFGQTFAVFVAIYPLMKAGKQLKATLTQIRNAGKQLIHNKAKLPDPPPIPLTILSKPSLAITQPAPVDQPKITHEVDKPTTSLIPPRQKNLEATPAIETVARSSPLPLEGAHGDVTVTNSPP</sequence>
<dbReference type="VEuPathDB" id="FungiDB:BD410DRAFT_447738"/>
<gene>
    <name evidence="3" type="ORF">BD410DRAFT_447738</name>
</gene>
<feature type="transmembrane region" description="Helical" evidence="2">
    <location>
        <begin position="99"/>
        <end position="119"/>
    </location>
</feature>
<feature type="transmembrane region" description="Helical" evidence="2">
    <location>
        <begin position="285"/>
        <end position="302"/>
    </location>
</feature>
<dbReference type="EMBL" id="ML170199">
    <property type="protein sequence ID" value="TDL19199.1"/>
    <property type="molecule type" value="Genomic_DNA"/>
</dbReference>
<dbReference type="AlphaFoldDB" id="A0A4Y7PX65"/>
<feature type="region of interest" description="Disordered" evidence="1">
    <location>
        <begin position="356"/>
        <end position="408"/>
    </location>
</feature>
<evidence type="ECO:0000256" key="2">
    <source>
        <dbReference type="SAM" id="Phobius"/>
    </source>
</evidence>
<dbReference type="Proteomes" id="UP000294933">
    <property type="component" value="Unassembled WGS sequence"/>
</dbReference>
<organism evidence="3 4">
    <name type="scientific">Rickenella mellea</name>
    <dbReference type="NCBI Taxonomy" id="50990"/>
    <lineage>
        <taxon>Eukaryota</taxon>
        <taxon>Fungi</taxon>
        <taxon>Dikarya</taxon>
        <taxon>Basidiomycota</taxon>
        <taxon>Agaricomycotina</taxon>
        <taxon>Agaricomycetes</taxon>
        <taxon>Hymenochaetales</taxon>
        <taxon>Rickenellaceae</taxon>
        <taxon>Rickenella</taxon>
    </lineage>
</organism>
<evidence type="ECO:0000313" key="3">
    <source>
        <dbReference type="EMBL" id="TDL19199.1"/>
    </source>
</evidence>
<dbReference type="OrthoDB" id="3351993at2759"/>
<keyword evidence="2" id="KW-0812">Transmembrane</keyword>
<keyword evidence="4" id="KW-1185">Reference proteome</keyword>
<proteinExistence type="predicted"/>
<reference evidence="3 4" key="1">
    <citation type="submission" date="2018-06" db="EMBL/GenBank/DDBJ databases">
        <title>A transcriptomic atlas of mushroom development highlights an independent origin of complex multicellularity.</title>
        <authorList>
            <consortium name="DOE Joint Genome Institute"/>
            <person name="Krizsan K."/>
            <person name="Almasi E."/>
            <person name="Merenyi Z."/>
            <person name="Sahu N."/>
            <person name="Viragh M."/>
            <person name="Koszo T."/>
            <person name="Mondo S."/>
            <person name="Kiss B."/>
            <person name="Balint B."/>
            <person name="Kues U."/>
            <person name="Barry K."/>
            <person name="Hegedus J.C."/>
            <person name="Henrissat B."/>
            <person name="Johnson J."/>
            <person name="Lipzen A."/>
            <person name="Ohm R."/>
            <person name="Nagy I."/>
            <person name="Pangilinan J."/>
            <person name="Yan J."/>
            <person name="Xiong Y."/>
            <person name="Grigoriev I.V."/>
            <person name="Hibbett D.S."/>
            <person name="Nagy L.G."/>
        </authorList>
    </citation>
    <scope>NUCLEOTIDE SEQUENCE [LARGE SCALE GENOMIC DNA]</scope>
    <source>
        <strain evidence="3 4">SZMC22713</strain>
    </source>
</reference>
<feature type="transmembrane region" description="Helical" evidence="2">
    <location>
        <begin position="74"/>
        <end position="92"/>
    </location>
</feature>
<keyword evidence="2" id="KW-0472">Membrane</keyword>
<evidence type="ECO:0000313" key="4">
    <source>
        <dbReference type="Proteomes" id="UP000294933"/>
    </source>
</evidence>
<feature type="transmembrane region" description="Helical" evidence="2">
    <location>
        <begin position="192"/>
        <end position="212"/>
    </location>
</feature>